<evidence type="ECO:0000259" key="11">
    <source>
        <dbReference type="PROSITE" id="PS50021"/>
    </source>
</evidence>
<dbReference type="AlphaFoldDB" id="A0A6P7LPK0"/>
<feature type="compositionally biased region" description="Polar residues" evidence="10">
    <location>
        <begin position="385"/>
        <end position="395"/>
    </location>
</feature>
<feature type="domain" description="Calponin-homology (CH)" evidence="11">
    <location>
        <begin position="36"/>
        <end position="143"/>
    </location>
</feature>
<dbReference type="Gene3D" id="1.10.418.10">
    <property type="entry name" value="Calponin-like domain"/>
    <property type="match status" value="2"/>
</dbReference>
<name>A0A6P7LPK0_BETSP</name>
<evidence type="ECO:0000256" key="9">
    <source>
        <dbReference type="ARBA" id="ARBA00082870"/>
    </source>
</evidence>
<dbReference type="KEGG" id="bspl:114849162"/>
<evidence type="ECO:0000256" key="10">
    <source>
        <dbReference type="SAM" id="MobiDB-lite"/>
    </source>
</evidence>
<dbReference type="RefSeq" id="XP_028996120.1">
    <property type="nucleotide sequence ID" value="XM_029140287.3"/>
</dbReference>
<evidence type="ECO:0000313" key="12">
    <source>
        <dbReference type="Proteomes" id="UP000515150"/>
    </source>
</evidence>
<keyword evidence="3" id="KW-0812">Transmembrane</keyword>
<dbReference type="GO" id="GO:0051015">
    <property type="term" value="F:actin filament binding"/>
    <property type="evidence" value="ECO:0007669"/>
    <property type="project" value="TreeGrafter"/>
</dbReference>
<dbReference type="CTD" id="445211"/>
<feature type="region of interest" description="Disordered" evidence="10">
    <location>
        <begin position="527"/>
        <end position="574"/>
    </location>
</feature>
<proteinExistence type="predicted"/>
<dbReference type="GO" id="GO:0005640">
    <property type="term" value="C:nuclear outer membrane"/>
    <property type="evidence" value="ECO:0007669"/>
    <property type="project" value="TreeGrafter"/>
</dbReference>
<feature type="region of interest" description="Disordered" evidence="10">
    <location>
        <begin position="1"/>
        <end position="34"/>
    </location>
</feature>
<reference evidence="13" key="1">
    <citation type="submission" date="2025-08" db="UniProtKB">
        <authorList>
            <consortium name="RefSeq"/>
        </authorList>
    </citation>
    <scope>IDENTIFICATION</scope>
</reference>
<dbReference type="InterPro" id="IPR052403">
    <property type="entry name" value="LINC-complex_assoc"/>
</dbReference>
<dbReference type="Proteomes" id="UP000515150">
    <property type="component" value="Chromosome 24"/>
</dbReference>
<dbReference type="GeneID" id="114849162"/>
<dbReference type="SMART" id="SM00033">
    <property type="entry name" value="CH"/>
    <property type="match status" value="2"/>
</dbReference>
<evidence type="ECO:0000256" key="4">
    <source>
        <dbReference type="ARBA" id="ARBA00022737"/>
    </source>
</evidence>
<comment type="subcellular location">
    <subcellularLocation>
        <location evidence="1">Membrane</location>
        <topology evidence="1">Single-pass type IV membrane protein</topology>
    </subcellularLocation>
</comment>
<evidence type="ECO:0000256" key="2">
    <source>
        <dbReference type="ARBA" id="ARBA00022553"/>
    </source>
</evidence>
<dbReference type="SUPFAM" id="SSF47576">
    <property type="entry name" value="Calponin-homology domain, CH-domain"/>
    <property type="match status" value="1"/>
</dbReference>
<dbReference type="PANTHER" id="PTHR47535">
    <property type="entry name" value="MUSCLE-SPECIFIC PROTEIN 300 KDA, ISOFORM G"/>
    <property type="match status" value="1"/>
</dbReference>
<organism evidence="12 13">
    <name type="scientific">Betta splendens</name>
    <name type="common">Siamese fighting fish</name>
    <dbReference type="NCBI Taxonomy" id="158456"/>
    <lineage>
        <taxon>Eukaryota</taxon>
        <taxon>Metazoa</taxon>
        <taxon>Chordata</taxon>
        <taxon>Craniata</taxon>
        <taxon>Vertebrata</taxon>
        <taxon>Euteleostomi</taxon>
        <taxon>Actinopterygii</taxon>
        <taxon>Neopterygii</taxon>
        <taxon>Teleostei</taxon>
        <taxon>Neoteleostei</taxon>
        <taxon>Acanthomorphata</taxon>
        <taxon>Anabantaria</taxon>
        <taxon>Anabantiformes</taxon>
        <taxon>Anabantoidei</taxon>
        <taxon>Osphronemidae</taxon>
        <taxon>Betta</taxon>
    </lineage>
</organism>
<keyword evidence="7" id="KW-0009">Actin-binding</keyword>
<dbReference type="PROSITE" id="PS50021">
    <property type="entry name" value="CH"/>
    <property type="match status" value="2"/>
</dbReference>
<dbReference type="Pfam" id="PF00307">
    <property type="entry name" value="CH"/>
    <property type="match status" value="2"/>
</dbReference>
<keyword evidence="12" id="KW-1185">Reference proteome</keyword>
<feature type="compositionally biased region" description="Basic and acidic residues" evidence="10">
    <location>
        <begin position="1"/>
        <end position="21"/>
    </location>
</feature>
<dbReference type="InterPro" id="IPR001715">
    <property type="entry name" value="CH_dom"/>
</dbReference>
<evidence type="ECO:0000256" key="7">
    <source>
        <dbReference type="ARBA" id="ARBA00023203"/>
    </source>
</evidence>
<evidence type="ECO:0000256" key="1">
    <source>
        <dbReference type="ARBA" id="ARBA00004211"/>
    </source>
</evidence>
<dbReference type="FunFam" id="1.10.418.10:FF:000057">
    <property type="entry name" value="Calmin"/>
    <property type="match status" value="1"/>
</dbReference>
<gene>
    <name evidence="13" type="primary">clmnb</name>
</gene>
<evidence type="ECO:0000256" key="3">
    <source>
        <dbReference type="ARBA" id="ARBA00022692"/>
    </source>
</evidence>
<keyword evidence="2" id="KW-0597">Phosphoprotein</keyword>
<dbReference type="GO" id="GO:0005737">
    <property type="term" value="C:cytoplasm"/>
    <property type="evidence" value="ECO:0007669"/>
    <property type="project" value="TreeGrafter"/>
</dbReference>
<feature type="compositionally biased region" description="Basic and acidic residues" evidence="10">
    <location>
        <begin position="640"/>
        <end position="657"/>
    </location>
</feature>
<evidence type="ECO:0000313" key="13">
    <source>
        <dbReference type="RefSeq" id="XP_028996120.1"/>
    </source>
</evidence>
<feature type="compositionally biased region" description="Basic and acidic residues" evidence="10">
    <location>
        <begin position="527"/>
        <end position="536"/>
    </location>
</feature>
<feature type="domain" description="Calponin-homology (CH)" evidence="11">
    <location>
        <begin position="203"/>
        <end position="307"/>
    </location>
</feature>
<dbReference type="FunFam" id="1.10.418.10:FF:000063">
    <property type="entry name" value="Calmin"/>
    <property type="match status" value="1"/>
</dbReference>
<protein>
    <recommendedName>
        <fullName evidence="8">Calmin</fullName>
    </recommendedName>
    <alternativeName>
        <fullName evidence="9">Calponin-like transmembrane domain protein</fullName>
    </alternativeName>
</protein>
<evidence type="ECO:0000256" key="8">
    <source>
        <dbReference type="ARBA" id="ARBA00070333"/>
    </source>
</evidence>
<feature type="region of interest" description="Disordered" evidence="10">
    <location>
        <begin position="640"/>
        <end position="670"/>
    </location>
</feature>
<evidence type="ECO:0000256" key="5">
    <source>
        <dbReference type="ARBA" id="ARBA00022989"/>
    </source>
</evidence>
<dbReference type="InterPro" id="IPR001589">
    <property type="entry name" value="Actinin_actin-bd_CS"/>
</dbReference>
<evidence type="ECO:0000256" key="6">
    <source>
        <dbReference type="ARBA" id="ARBA00023136"/>
    </source>
</evidence>
<keyword evidence="5" id="KW-1133">Transmembrane helix</keyword>
<dbReference type="GO" id="GO:0007097">
    <property type="term" value="P:nuclear migration"/>
    <property type="evidence" value="ECO:0007669"/>
    <property type="project" value="TreeGrafter"/>
</dbReference>
<dbReference type="InterPro" id="IPR036872">
    <property type="entry name" value="CH_dom_sf"/>
</dbReference>
<accession>A0A6P7LPK0</accession>
<dbReference type="PROSITE" id="PS00019">
    <property type="entry name" value="ACTININ_1"/>
    <property type="match status" value="1"/>
</dbReference>
<sequence length="802" mass="88530">MRDRGTRMHEEATWDSGRKSGEIGAQHVRPQEGRKTVQKRTFTRWMNVFLQRCDPPLEVRDLFTDIQDGRVLMALLEELSGCKLLYRFRSPSHHIFRLNNISKALAFLDDRHVKLLGIDASGIADGSPPAVLNLVWNIILYFQVKKATGGLQRHLSSSLSSLSMSSYPSSGDLSPQQNGAGNYSCYTLPSKGKRAARESKYHGKAIKTLLQWVQRCTSKFGVEVHDFGKSWRSGLAFLAVIKSINPGLVDLRASLSREPRDNVERAFALAHQHLDIPRLLEPEDVTCSSPDEQSIITYVSMFLGQCPDINEDYTTTFTVRDSPHFGSLDSLTLGGTTACEPRAGARKRWAGTSSGSTTSLQTNGCHTSGVCSSYDDVFSPCYSPTGRSPSLSPLNRNKGPVRSAVQPPSLLPSPMWVDQRYIRQKDDEFSLSSEDGTDSLSALDSDEEDAYTYILDLNKEICQSHNPLKRQVARVEEETTEELNEESEDPDACAMLNVNGWKQREDTDANSEARAHSEFRRKFVVDKEESSFRDMTDSGAAFDLEPNEEGGGKEPPEDENAVRVQGNGDYSEEEETARAGVVTYGHGGTAARGDEAEKTKMLKMPRWQKEAEGDGNKWLVNETVAGGDEEEMDLTWDEGKNIRLDPKEEEKNSRDEDGGTVQGDTFGKGVNDTVDESGHEVGFSFTAGVNMEVDGDRALRVEDVTKSSRNDETEVRTSGDFEADVTVAKTNDEPESGKCKFTVKKATVIKHPGGRTPPSLSSGSGPLQCLAALGAVTPSELETLLVLWILLYCCLMLSQMNP</sequence>
<dbReference type="InParanoid" id="A0A6P7LPK0"/>
<keyword evidence="6" id="KW-0472">Membrane</keyword>
<keyword evidence="4" id="KW-0677">Repeat</keyword>
<dbReference type="PANTHER" id="PTHR47535:SF9">
    <property type="entry name" value="CALPONIN-HOMOLOGY (CH) DOMAIN-CONTAINING PROTEIN"/>
    <property type="match status" value="1"/>
</dbReference>
<dbReference type="OrthoDB" id="10017054at2759"/>
<dbReference type="GO" id="GO:0034993">
    <property type="term" value="C:meiotic nuclear membrane microtubule tethering complex"/>
    <property type="evidence" value="ECO:0007669"/>
    <property type="project" value="TreeGrafter"/>
</dbReference>
<feature type="region of interest" description="Disordered" evidence="10">
    <location>
        <begin position="385"/>
        <end position="410"/>
    </location>
</feature>